<organism evidence="8">
    <name type="scientific">Echinococcus granulosus</name>
    <name type="common">Hydatid tapeworm</name>
    <dbReference type="NCBI Taxonomy" id="6210"/>
    <lineage>
        <taxon>Eukaryota</taxon>
        <taxon>Metazoa</taxon>
        <taxon>Spiralia</taxon>
        <taxon>Lophotrochozoa</taxon>
        <taxon>Platyhelminthes</taxon>
        <taxon>Cestoda</taxon>
        <taxon>Eucestoda</taxon>
        <taxon>Cyclophyllidea</taxon>
        <taxon>Taeniidae</taxon>
        <taxon>Echinococcus</taxon>
        <taxon>Echinococcus granulosus group</taxon>
    </lineage>
</organism>
<comment type="similarity">
    <text evidence="5">Belongs to the SCAMP family.</text>
</comment>
<gene>
    <name evidence="10" type="primary">EGR_00760</name>
    <name evidence="8" type="ORF">EgrG_001016100</name>
</gene>
<evidence type="ECO:0000313" key="10">
    <source>
        <dbReference type="WBParaSite" id="EgrG_001016100"/>
    </source>
</evidence>
<evidence type="ECO:0000256" key="4">
    <source>
        <dbReference type="ARBA" id="ARBA00023136"/>
    </source>
</evidence>
<feature type="compositionally biased region" description="Polar residues" evidence="7">
    <location>
        <begin position="26"/>
        <end position="36"/>
    </location>
</feature>
<name>A0A068WCE6_ECHGR</name>
<dbReference type="PANTHER" id="PTHR10687:SF2">
    <property type="entry name" value="SECRETORY CARRIER-ASSOCIATED MEMBRANE PROTEIN"/>
    <property type="match status" value="1"/>
</dbReference>
<dbReference type="GO" id="GO:0032588">
    <property type="term" value="C:trans-Golgi network membrane"/>
    <property type="evidence" value="ECO:0007669"/>
    <property type="project" value="TreeGrafter"/>
</dbReference>
<keyword evidence="4 5" id="KW-0472">Membrane</keyword>
<reference evidence="8" key="2">
    <citation type="submission" date="2014-06" db="EMBL/GenBank/DDBJ databases">
        <authorList>
            <person name="Aslett M."/>
        </authorList>
    </citation>
    <scope>NUCLEOTIDE SEQUENCE</scope>
</reference>
<evidence type="ECO:0000313" key="8">
    <source>
        <dbReference type="EMBL" id="CDS17412.1"/>
    </source>
</evidence>
<evidence type="ECO:0000256" key="5">
    <source>
        <dbReference type="RuleBase" id="RU363122"/>
    </source>
</evidence>
<dbReference type="GO" id="GO:0055038">
    <property type="term" value="C:recycling endosome membrane"/>
    <property type="evidence" value="ECO:0007669"/>
    <property type="project" value="TreeGrafter"/>
</dbReference>
<dbReference type="InterPro" id="IPR007273">
    <property type="entry name" value="SCAMP"/>
</dbReference>
<dbReference type="WBParaSite" id="EgrG_001016100">
    <property type="protein sequence ID" value="EgrG_001016100"/>
    <property type="gene ID" value="EgrG_001016100"/>
</dbReference>
<feature type="coiled-coil region" evidence="6">
    <location>
        <begin position="70"/>
        <end position="100"/>
    </location>
</feature>
<comment type="subcellular location">
    <subcellularLocation>
        <location evidence="1 5">Membrane</location>
        <topology evidence="1 5">Multi-pass membrane protein</topology>
    </subcellularLocation>
</comment>
<keyword evidence="5" id="KW-0813">Transport</keyword>
<feature type="transmembrane region" description="Helical" evidence="5">
    <location>
        <begin position="145"/>
        <end position="169"/>
    </location>
</feature>
<feature type="transmembrane region" description="Helical" evidence="5">
    <location>
        <begin position="175"/>
        <end position="199"/>
    </location>
</feature>
<evidence type="ECO:0000256" key="7">
    <source>
        <dbReference type="SAM" id="MobiDB-lite"/>
    </source>
</evidence>
<proteinExistence type="inferred from homology"/>
<dbReference type="OrthoDB" id="242866at2759"/>
<dbReference type="AlphaFoldDB" id="A0A068WCE6"/>
<keyword evidence="2 5" id="KW-0812">Transmembrane</keyword>
<feature type="region of interest" description="Disordered" evidence="7">
    <location>
        <begin position="1"/>
        <end position="69"/>
    </location>
</feature>
<feature type="transmembrane region" description="Helical" evidence="5">
    <location>
        <begin position="256"/>
        <end position="279"/>
    </location>
</feature>
<dbReference type="Pfam" id="PF04144">
    <property type="entry name" value="SCAMP"/>
    <property type="match status" value="1"/>
</dbReference>
<sequence>MDSYRRLSENPFADPGTTGVGGHAETSPSATFSTIHDQGLEGYDPFGGEKESSNTTAPPYPSVPASKLATDELQRRQEELERRAAELSRREEEYRRLEEQAAQSGGMTPIRKNWPPLPSFCPCTPCFYQNIDLEIKTEFRRLVTIGYYIWISYAILLAVNILGGVIYFAQSSDPAGGTLFGVSILVFILCVPLSYICWFRPLYKAFKSNSSVNFFAFFFVFFVQCIILLIQFLGIASWGTCGLLVGLGVVKTHAGVGAFVLLIACLFGAELAACSYYFVLVHRTYRSTGASFGKAREELTTSLATNPMVRNVGMGAAPSSPPPLTCVNCAISNDSSITTATPIVVPATAFCCFLCIAHVSPLSLLPPIGCSL</sequence>
<feature type="transmembrane region" description="Helical" evidence="5">
    <location>
        <begin position="211"/>
        <end position="236"/>
    </location>
</feature>
<accession>A0A068WCE6</accession>
<keyword evidence="6" id="KW-0175">Coiled coil</keyword>
<dbReference type="EMBL" id="LK028577">
    <property type="protein sequence ID" value="CDS17412.1"/>
    <property type="molecule type" value="Genomic_DNA"/>
</dbReference>
<protein>
    <recommendedName>
        <fullName evidence="5">Secretory carrier-associated membrane protein</fullName>
        <shortName evidence="5">Secretory carrier membrane protein</shortName>
    </recommendedName>
</protein>
<reference evidence="8 9" key="1">
    <citation type="journal article" date="2013" name="Nature">
        <title>The genomes of four tapeworm species reveal adaptations to parasitism.</title>
        <authorList>
            <person name="Tsai I.J."/>
            <person name="Zarowiecki M."/>
            <person name="Holroyd N."/>
            <person name="Garciarrubio A."/>
            <person name="Sanchez-Flores A."/>
            <person name="Brooks K.L."/>
            <person name="Tracey A."/>
            <person name="Bobes R.J."/>
            <person name="Fragoso G."/>
            <person name="Sciutto E."/>
            <person name="Aslett M."/>
            <person name="Beasley H."/>
            <person name="Bennett H.M."/>
            <person name="Cai J."/>
            <person name="Camicia F."/>
            <person name="Clark R."/>
            <person name="Cucher M."/>
            <person name="De Silva N."/>
            <person name="Day T.A."/>
            <person name="Deplazes P."/>
            <person name="Estrada K."/>
            <person name="Fernandez C."/>
            <person name="Holland P.W."/>
            <person name="Hou J."/>
            <person name="Hu S."/>
            <person name="Huckvale T."/>
            <person name="Hung S.S."/>
            <person name="Kamenetzky L."/>
            <person name="Keane J.A."/>
            <person name="Kiss F."/>
            <person name="Koziol U."/>
            <person name="Lambert O."/>
            <person name="Liu K."/>
            <person name="Luo X."/>
            <person name="Luo Y."/>
            <person name="Macchiaroli N."/>
            <person name="Nichol S."/>
            <person name="Paps J."/>
            <person name="Parkinson J."/>
            <person name="Pouchkina-Stantcheva N."/>
            <person name="Riddiford N."/>
            <person name="Rosenzvit M."/>
            <person name="Salinas G."/>
            <person name="Wasmuth J.D."/>
            <person name="Zamanian M."/>
            <person name="Zheng Y."/>
            <person name="Cai X."/>
            <person name="Soberon X."/>
            <person name="Olson P.D."/>
            <person name="Laclette J.P."/>
            <person name="Brehm K."/>
            <person name="Berriman M."/>
            <person name="Garciarrubio A."/>
            <person name="Bobes R.J."/>
            <person name="Fragoso G."/>
            <person name="Sanchez-Flores A."/>
            <person name="Estrada K."/>
            <person name="Cevallos M.A."/>
            <person name="Morett E."/>
            <person name="Gonzalez V."/>
            <person name="Portillo T."/>
            <person name="Ochoa-Leyva A."/>
            <person name="Jose M.V."/>
            <person name="Sciutto E."/>
            <person name="Landa A."/>
            <person name="Jimenez L."/>
            <person name="Valdes V."/>
            <person name="Carrero J.C."/>
            <person name="Larralde C."/>
            <person name="Morales-Montor J."/>
            <person name="Limon-Lason J."/>
            <person name="Soberon X."/>
            <person name="Laclette J.P."/>
        </authorList>
    </citation>
    <scope>NUCLEOTIDE SEQUENCE [LARGE SCALE GENOMIC DNA]</scope>
</reference>
<dbReference type="GO" id="GO:0015031">
    <property type="term" value="P:protein transport"/>
    <property type="evidence" value="ECO:0007669"/>
    <property type="project" value="InterPro"/>
</dbReference>
<dbReference type="PANTHER" id="PTHR10687">
    <property type="entry name" value="SECRETORY CARRIER-ASSOCIATED MEMBRANE PROTEIN SCAMP"/>
    <property type="match status" value="1"/>
</dbReference>
<evidence type="ECO:0000313" key="9">
    <source>
        <dbReference type="Proteomes" id="UP000492820"/>
    </source>
</evidence>
<reference evidence="10" key="3">
    <citation type="submission" date="2020-10" db="UniProtKB">
        <authorList>
            <consortium name="WormBaseParasite"/>
        </authorList>
    </citation>
    <scope>IDENTIFICATION</scope>
</reference>
<evidence type="ECO:0000256" key="3">
    <source>
        <dbReference type="ARBA" id="ARBA00022989"/>
    </source>
</evidence>
<keyword evidence="3 5" id="KW-1133">Transmembrane helix</keyword>
<evidence type="ECO:0000256" key="6">
    <source>
        <dbReference type="SAM" id="Coils"/>
    </source>
</evidence>
<dbReference type="Proteomes" id="UP000492820">
    <property type="component" value="Unassembled WGS sequence"/>
</dbReference>
<evidence type="ECO:0000256" key="2">
    <source>
        <dbReference type="ARBA" id="ARBA00022692"/>
    </source>
</evidence>
<evidence type="ECO:0000256" key="1">
    <source>
        <dbReference type="ARBA" id="ARBA00004141"/>
    </source>
</evidence>